<dbReference type="EMBL" id="GL983637">
    <property type="protein sequence ID" value="EGR32529.1"/>
    <property type="molecule type" value="Genomic_DNA"/>
</dbReference>
<evidence type="ECO:0000313" key="2">
    <source>
        <dbReference type="Proteomes" id="UP000008983"/>
    </source>
</evidence>
<reference evidence="1 2" key="1">
    <citation type="submission" date="2011-07" db="EMBL/GenBank/DDBJ databases">
        <authorList>
            <person name="Coyne R."/>
            <person name="Brami D."/>
            <person name="Johnson J."/>
            <person name="Hostetler J."/>
            <person name="Hannick L."/>
            <person name="Clark T."/>
            <person name="Cassidy-Hanley D."/>
            <person name="Inman J."/>
        </authorList>
    </citation>
    <scope>NUCLEOTIDE SEQUENCE [LARGE SCALE GENOMIC DNA]</scope>
    <source>
        <strain evidence="1 2">G5</strain>
    </source>
</reference>
<sequence>MQIKLIYDIDPQEYVLIEFQGDLENDSEESLQCVPIGSLEQTEDNKIFFNQRPTPILERALKKAKKY</sequence>
<dbReference type="GeneID" id="14908693"/>
<dbReference type="eggNOG" id="ENOG502R2ZQ">
    <property type="taxonomic scope" value="Eukaryota"/>
</dbReference>
<dbReference type="Proteomes" id="UP000008983">
    <property type="component" value="Unassembled WGS sequence"/>
</dbReference>
<evidence type="ECO:0000313" key="1">
    <source>
        <dbReference type="EMBL" id="EGR32529.1"/>
    </source>
</evidence>
<dbReference type="InParanoid" id="G0QQH1"/>
<dbReference type="AlphaFoldDB" id="G0QQH1"/>
<dbReference type="STRING" id="857967.G0QQH1"/>
<gene>
    <name evidence="1" type="ORF">IMG5_078990</name>
</gene>
<dbReference type="RefSeq" id="XP_004036515.1">
    <property type="nucleotide sequence ID" value="XM_004036467.1"/>
</dbReference>
<proteinExistence type="predicted"/>
<organism evidence="1 2">
    <name type="scientific">Ichthyophthirius multifiliis</name>
    <name type="common">White spot disease agent</name>
    <name type="synonym">Ich</name>
    <dbReference type="NCBI Taxonomy" id="5932"/>
    <lineage>
        <taxon>Eukaryota</taxon>
        <taxon>Sar</taxon>
        <taxon>Alveolata</taxon>
        <taxon>Ciliophora</taxon>
        <taxon>Intramacronucleata</taxon>
        <taxon>Oligohymenophorea</taxon>
        <taxon>Hymenostomatida</taxon>
        <taxon>Ophryoglenina</taxon>
        <taxon>Ichthyophthirius</taxon>
    </lineage>
</organism>
<keyword evidence="2" id="KW-1185">Reference proteome</keyword>
<dbReference type="OrthoDB" id="121932at2759"/>
<accession>G0QQH1</accession>
<name>G0QQH1_ICHMU</name>
<protein>
    <submittedName>
        <fullName evidence="1">Uncharacterized protein</fullName>
    </submittedName>
</protein>